<organism evidence="2 3">
    <name type="scientific">Conoideocrella luteorostrata</name>
    <dbReference type="NCBI Taxonomy" id="1105319"/>
    <lineage>
        <taxon>Eukaryota</taxon>
        <taxon>Fungi</taxon>
        <taxon>Dikarya</taxon>
        <taxon>Ascomycota</taxon>
        <taxon>Pezizomycotina</taxon>
        <taxon>Sordariomycetes</taxon>
        <taxon>Hypocreomycetidae</taxon>
        <taxon>Hypocreales</taxon>
        <taxon>Clavicipitaceae</taxon>
        <taxon>Conoideocrella</taxon>
    </lineage>
</organism>
<accession>A0AAJ0FVE1</accession>
<dbReference type="Proteomes" id="UP001251528">
    <property type="component" value="Unassembled WGS sequence"/>
</dbReference>
<proteinExistence type="predicted"/>
<gene>
    <name evidence="2" type="ORF">QQS21_009074</name>
</gene>
<dbReference type="EMBL" id="JASWJB010000222">
    <property type="protein sequence ID" value="KAK2593234.1"/>
    <property type="molecule type" value="Genomic_DNA"/>
</dbReference>
<protein>
    <recommendedName>
        <fullName evidence="1">Protein kinase domain-containing protein</fullName>
    </recommendedName>
</protein>
<dbReference type="AlphaFoldDB" id="A0AAJ0FVE1"/>
<dbReference type="GO" id="GO:0005524">
    <property type="term" value="F:ATP binding"/>
    <property type="evidence" value="ECO:0007669"/>
    <property type="project" value="InterPro"/>
</dbReference>
<dbReference type="GO" id="GO:0004672">
    <property type="term" value="F:protein kinase activity"/>
    <property type="evidence" value="ECO:0007669"/>
    <property type="project" value="InterPro"/>
</dbReference>
<dbReference type="InterPro" id="IPR011009">
    <property type="entry name" value="Kinase-like_dom_sf"/>
</dbReference>
<dbReference type="SUPFAM" id="SSF56112">
    <property type="entry name" value="Protein kinase-like (PK-like)"/>
    <property type="match status" value="1"/>
</dbReference>
<keyword evidence="3" id="KW-1185">Reference proteome</keyword>
<dbReference type="Gene3D" id="1.10.510.10">
    <property type="entry name" value="Transferase(Phosphotransferase) domain 1"/>
    <property type="match status" value="1"/>
</dbReference>
<comment type="caution">
    <text evidence="2">The sequence shown here is derived from an EMBL/GenBank/DDBJ whole genome shotgun (WGS) entry which is preliminary data.</text>
</comment>
<evidence type="ECO:0000259" key="1">
    <source>
        <dbReference type="Pfam" id="PF00069"/>
    </source>
</evidence>
<reference evidence="2" key="1">
    <citation type="submission" date="2023-06" db="EMBL/GenBank/DDBJ databases">
        <title>Conoideocrella luteorostrata (Hypocreales: Clavicipitaceae), a potential biocontrol fungus for elongate hemlock scale in United States Christmas tree production areas.</title>
        <authorList>
            <person name="Barrett H."/>
            <person name="Lovett B."/>
            <person name="Macias A.M."/>
            <person name="Stajich J.E."/>
            <person name="Kasson M.T."/>
        </authorList>
    </citation>
    <scope>NUCLEOTIDE SEQUENCE</scope>
    <source>
        <strain evidence="2">ARSEF 14590</strain>
    </source>
</reference>
<dbReference type="Pfam" id="PF00069">
    <property type="entry name" value="Pkinase"/>
    <property type="match status" value="1"/>
</dbReference>
<dbReference type="InterPro" id="IPR000719">
    <property type="entry name" value="Prot_kinase_dom"/>
</dbReference>
<evidence type="ECO:0000313" key="2">
    <source>
        <dbReference type="EMBL" id="KAK2593234.1"/>
    </source>
</evidence>
<evidence type="ECO:0000313" key="3">
    <source>
        <dbReference type="Proteomes" id="UP001251528"/>
    </source>
</evidence>
<name>A0AAJ0FVE1_9HYPO</name>
<feature type="domain" description="Protein kinase" evidence="1">
    <location>
        <begin position="224"/>
        <end position="314"/>
    </location>
</feature>
<sequence length="353" mass="40411">MAASLRYEIEHHVTGIRENDLDTRFTVRRNGKVFYIEISPCRFINSPIMTKKYLAYLKVLKSGEEVLDDIYDTDVYEWVMQPFEPFFADLAPNPPVNPTQICVTLQEYFFPTFFVFNLDIVNEELKPHLLPTNKSPYWPSFVQFDDDFLDDLETWTAFYDPAGIILSCTDPEDALFKLPKKVLIDHGQNECFFKPCHGTVQIIEELKAYKKIHKAGLNQDPLLNLCHLYGIVMDDCDFILGLLLTYIDCGDRPLSARVHPEDPDDPPPAIRRRWLSQIECTLSALHNNGIIWGDVKAENILIDRDNNAWIADFGGGYTEGWVAKEEAGTLAGDLAGMAKLRNLLFQSTKHDIQ</sequence>